<feature type="domain" description="TPM" evidence="2">
    <location>
        <begin position="125"/>
        <end position="203"/>
    </location>
</feature>
<keyword evidence="1" id="KW-0812">Transmembrane</keyword>
<sequence>MAGFRFTPEQHAQVTAAVAAAEETTDGEIVTIVAGRSDSYHDVGLHYAIGAMLLLIVAAAVFPGLIDMKLAWFGGGWHSEESVLPTALFLLAIGQTIVFLIVRYGLAWMPLRMLLTPGATKTRRVRRRALQFFRTSAEKRTVGRVGVLLYLSLREHRAEIIADEAIHSKVAPERWGEAMAALIDQVRAGDPAAGMAEAVTMMGSILAEHFPKTGDDINELPDRLIEL</sequence>
<evidence type="ECO:0000313" key="3">
    <source>
        <dbReference type="EMBL" id="MFD0945513.1"/>
    </source>
</evidence>
<organism evidence="3 4">
    <name type="scientific">Sphingomonas canadensis</name>
    <dbReference type="NCBI Taxonomy" id="1219257"/>
    <lineage>
        <taxon>Bacteria</taxon>
        <taxon>Pseudomonadati</taxon>
        <taxon>Pseudomonadota</taxon>
        <taxon>Alphaproteobacteria</taxon>
        <taxon>Sphingomonadales</taxon>
        <taxon>Sphingomonadaceae</taxon>
        <taxon>Sphingomonas</taxon>
    </lineage>
</organism>
<feature type="transmembrane region" description="Helical" evidence="1">
    <location>
        <begin position="86"/>
        <end position="106"/>
    </location>
</feature>
<comment type="caution">
    <text evidence="3">The sequence shown here is derived from an EMBL/GenBank/DDBJ whole genome shotgun (WGS) entry which is preliminary data.</text>
</comment>
<accession>A0ABW3H5T8</accession>
<evidence type="ECO:0000259" key="2">
    <source>
        <dbReference type="Pfam" id="PF04536"/>
    </source>
</evidence>
<proteinExistence type="predicted"/>
<dbReference type="InterPro" id="IPR007621">
    <property type="entry name" value="TPM_dom"/>
</dbReference>
<reference evidence="4" key="1">
    <citation type="journal article" date="2019" name="Int. J. Syst. Evol. Microbiol.">
        <title>The Global Catalogue of Microorganisms (GCM) 10K type strain sequencing project: providing services to taxonomists for standard genome sequencing and annotation.</title>
        <authorList>
            <consortium name="The Broad Institute Genomics Platform"/>
            <consortium name="The Broad Institute Genome Sequencing Center for Infectious Disease"/>
            <person name="Wu L."/>
            <person name="Ma J."/>
        </authorList>
    </citation>
    <scope>NUCLEOTIDE SEQUENCE [LARGE SCALE GENOMIC DNA]</scope>
    <source>
        <strain evidence="4">CCUG 62982</strain>
    </source>
</reference>
<dbReference type="EMBL" id="JBHTJG010000001">
    <property type="protein sequence ID" value="MFD0945513.1"/>
    <property type="molecule type" value="Genomic_DNA"/>
</dbReference>
<protein>
    <submittedName>
        <fullName evidence="3">TPM domain-containing protein</fullName>
    </submittedName>
</protein>
<dbReference type="Proteomes" id="UP001596977">
    <property type="component" value="Unassembled WGS sequence"/>
</dbReference>
<evidence type="ECO:0000313" key="4">
    <source>
        <dbReference type="Proteomes" id="UP001596977"/>
    </source>
</evidence>
<keyword evidence="4" id="KW-1185">Reference proteome</keyword>
<gene>
    <name evidence="3" type="ORF">ACFQ1E_04085</name>
</gene>
<dbReference type="Gene3D" id="3.10.310.50">
    <property type="match status" value="1"/>
</dbReference>
<name>A0ABW3H5T8_9SPHN</name>
<keyword evidence="1" id="KW-1133">Transmembrane helix</keyword>
<keyword evidence="1" id="KW-0472">Membrane</keyword>
<dbReference type="RefSeq" id="WP_264942248.1">
    <property type="nucleotide sequence ID" value="NZ_JAPDRA010000001.1"/>
</dbReference>
<evidence type="ECO:0000256" key="1">
    <source>
        <dbReference type="SAM" id="Phobius"/>
    </source>
</evidence>
<dbReference type="Pfam" id="PF04536">
    <property type="entry name" value="TPM_phosphatase"/>
    <property type="match status" value="1"/>
</dbReference>
<feature type="transmembrane region" description="Helical" evidence="1">
    <location>
        <begin position="45"/>
        <end position="66"/>
    </location>
</feature>